<evidence type="ECO:0000256" key="1">
    <source>
        <dbReference type="ARBA" id="ARBA00006484"/>
    </source>
</evidence>
<protein>
    <submittedName>
        <fullName evidence="4">3-oxoacyl-acyl-carrier protein reductase</fullName>
    </submittedName>
</protein>
<evidence type="ECO:0000256" key="3">
    <source>
        <dbReference type="RuleBase" id="RU000363"/>
    </source>
</evidence>
<accession>A0A0G0YX54</accession>
<name>A0A0G0YX54_9BACT</name>
<dbReference type="CDD" id="cd05233">
    <property type="entry name" value="SDR_c"/>
    <property type="match status" value="1"/>
</dbReference>
<evidence type="ECO:0000313" key="5">
    <source>
        <dbReference type="Proteomes" id="UP000034493"/>
    </source>
</evidence>
<dbReference type="EMBL" id="LCBC01000001">
    <property type="protein sequence ID" value="KKS05058.1"/>
    <property type="molecule type" value="Genomic_DNA"/>
</dbReference>
<comment type="similarity">
    <text evidence="1 3">Belongs to the short-chain dehydrogenases/reductases (SDR) family.</text>
</comment>
<dbReference type="PRINTS" id="PR00080">
    <property type="entry name" value="SDRFAMILY"/>
</dbReference>
<dbReference type="InterPro" id="IPR002347">
    <property type="entry name" value="SDR_fam"/>
</dbReference>
<reference evidence="4 5" key="1">
    <citation type="journal article" date="2015" name="Nature">
        <title>rRNA introns, odd ribosomes, and small enigmatic genomes across a large radiation of phyla.</title>
        <authorList>
            <person name="Brown C.T."/>
            <person name="Hug L.A."/>
            <person name="Thomas B.C."/>
            <person name="Sharon I."/>
            <person name="Castelle C.J."/>
            <person name="Singh A."/>
            <person name="Wilkins M.J."/>
            <person name="Williams K.H."/>
            <person name="Banfield J.F."/>
        </authorList>
    </citation>
    <scope>NUCLEOTIDE SEQUENCE [LARGE SCALE GENOMIC DNA]</scope>
</reference>
<evidence type="ECO:0000256" key="2">
    <source>
        <dbReference type="ARBA" id="ARBA00023002"/>
    </source>
</evidence>
<organism evidence="4 5">
    <name type="scientific">Candidatus Curtissbacteria bacterium GW2011_GWA2_41_24</name>
    <dbReference type="NCBI Taxonomy" id="1618411"/>
    <lineage>
        <taxon>Bacteria</taxon>
        <taxon>Candidatus Curtissiibacteriota</taxon>
    </lineage>
</organism>
<dbReference type="PRINTS" id="PR00081">
    <property type="entry name" value="GDHRDH"/>
</dbReference>
<gene>
    <name evidence="4" type="ORF">UU56_C0001G0025</name>
</gene>
<dbReference type="PANTHER" id="PTHR43639">
    <property type="entry name" value="OXIDOREDUCTASE, SHORT-CHAIN DEHYDROGENASE/REDUCTASE FAMILY (AFU_ORTHOLOGUE AFUA_5G02870)"/>
    <property type="match status" value="1"/>
</dbReference>
<sequence length="239" mass="26487">MEKVAVVTGSAKGLGKSIALTLADRGYTLVIHYRKSRSEAQEVLGKIKKRSPRSILVNADLSWESEVKKMFAQIFAKLKRVDLLVNNVGGFLYKKFSQMTTSEFRGLIESNVYSTLFCSRAVLPVMRKQKSGQIINIGVVGAERLNLLEKSAPYFYAKHGVYMLTKMVAHEEAKYGIHVNMISPASLDTAIFKSSDFPMGRSVRYDDVVKALLFLISADAYYINGANIEVAGGFILGVK</sequence>
<dbReference type="SUPFAM" id="SSF51735">
    <property type="entry name" value="NAD(P)-binding Rossmann-fold domains"/>
    <property type="match status" value="1"/>
</dbReference>
<dbReference type="InterPro" id="IPR036291">
    <property type="entry name" value="NAD(P)-bd_dom_sf"/>
</dbReference>
<dbReference type="Proteomes" id="UP000034493">
    <property type="component" value="Unassembled WGS sequence"/>
</dbReference>
<dbReference type="AlphaFoldDB" id="A0A0G0YX54"/>
<comment type="caution">
    <text evidence="4">The sequence shown here is derived from an EMBL/GenBank/DDBJ whole genome shotgun (WGS) entry which is preliminary data.</text>
</comment>
<dbReference type="PANTHER" id="PTHR43639:SF1">
    <property type="entry name" value="SHORT-CHAIN DEHYDROGENASE_REDUCTASE FAMILY PROTEIN"/>
    <property type="match status" value="1"/>
</dbReference>
<keyword evidence="2" id="KW-0560">Oxidoreductase</keyword>
<proteinExistence type="inferred from homology"/>
<dbReference type="Gene3D" id="3.40.50.720">
    <property type="entry name" value="NAD(P)-binding Rossmann-like Domain"/>
    <property type="match status" value="1"/>
</dbReference>
<evidence type="ECO:0000313" key="4">
    <source>
        <dbReference type="EMBL" id="KKS05058.1"/>
    </source>
</evidence>
<dbReference type="GO" id="GO:0016491">
    <property type="term" value="F:oxidoreductase activity"/>
    <property type="evidence" value="ECO:0007669"/>
    <property type="project" value="UniProtKB-KW"/>
</dbReference>
<dbReference type="Pfam" id="PF00106">
    <property type="entry name" value="adh_short"/>
    <property type="match status" value="1"/>
</dbReference>